<accession>A0ABP1QIK2</accession>
<feature type="non-terminal residue" evidence="4">
    <location>
        <position position="1"/>
    </location>
</feature>
<dbReference type="PROSITE" id="PS50102">
    <property type="entry name" value="RRM"/>
    <property type="match status" value="1"/>
</dbReference>
<feature type="domain" description="RRM" evidence="3">
    <location>
        <begin position="32"/>
        <end position="104"/>
    </location>
</feature>
<gene>
    <name evidence="4" type="ORF">ODALV1_LOCUS11819</name>
</gene>
<comment type="caution">
    <text evidence="4">The sequence shown here is derived from an EMBL/GenBank/DDBJ whole genome shotgun (WGS) entry which is preliminary data.</text>
</comment>
<keyword evidence="1 2" id="KW-0694">RNA-binding</keyword>
<dbReference type="InterPro" id="IPR000504">
    <property type="entry name" value="RRM_dom"/>
</dbReference>
<dbReference type="Proteomes" id="UP001642540">
    <property type="component" value="Unassembled WGS sequence"/>
</dbReference>
<protein>
    <recommendedName>
        <fullName evidence="3">RRM domain-containing protein</fullName>
    </recommendedName>
</protein>
<dbReference type="InterPro" id="IPR012677">
    <property type="entry name" value="Nucleotide-bd_a/b_plait_sf"/>
</dbReference>
<dbReference type="SMART" id="SM00360">
    <property type="entry name" value="RRM"/>
    <property type="match status" value="1"/>
</dbReference>
<evidence type="ECO:0000313" key="5">
    <source>
        <dbReference type="Proteomes" id="UP001642540"/>
    </source>
</evidence>
<evidence type="ECO:0000259" key="3">
    <source>
        <dbReference type="PROSITE" id="PS50102"/>
    </source>
</evidence>
<sequence>PIGVEAHTRKIYGNSKQLTFDEVYNQSSPTNCTVYCGGITNGLSEELMQKTFSPFGQIQEVRVFKDKGYAFIRFATKESATHAIVAVHNTEINGQTVKCSWGKEAGDPANVSSQVSTQQYGYGSVAGAQYPYYGQQMGYWYPQGYPAAAQMQNQFLQGMQGYSYGNYGYQQGFMGNVGAMQGMTTWGQGMTGGATAATQQMTGAAAQNAAAAAAAAIQQPTAAAAAGMMAAAAYPMQQFQAQ</sequence>
<dbReference type="InterPro" id="IPR003954">
    <property type="entry name" value="RRM_euk-type"/>
</dbReference>
<dbReference type="SMART" id="SM00361">
    <property type="entry name" value="RRM_1"/>
    <property type="match status" value="1"/>
</dbReference>
<dbReference type="InterPro" id="IPR035979">
    <property type="entry name" value="RBD_domain_sf"/>
</dbReference>
<dbReference type="SUPFAM" id="SSF54928">
    <property type="entry name" value="RNA-binding domain, RBD"/>
    <property type="match status" value="1"/>
</dbReference>
<evidence type="ECO:0000256" key="2">
    <source>
        <dbReference type="PROSITE-ProRule" id="PRU00176"/>
    </source>
</evidence>
<dbReference type="Gene3D" id="3.30.70.330">
    <property type="match status" value="1"/>
</dbReference>
<keyword evidence="5" id="KW-1185">Reference proteome</keyword>
<proteinExistence type="predicted"/>
<evidence type="ECO:0000313" key="4">
    <source>
        <dbReference type="EMBL" id="CAL8104663.1"/>
    </source>
</evidence>
<organism evidence="4 5">
    <name type="scientific">Orchesella dallaii</name>
    <dbReference type="NCBI Taxonomy" id="48710"/>
    <lineage>
        <taxon>Eukaryota</taxon>
        <taxon>Metazoa</taxon>
        <taxon>Ecdysozoa</taxon>
        <taxon>Arthropoda</taxon>
        <taxon>Hexapoda</taxon>
        <taxon>Collembola</taxon>
        <taxon>Entomobryomorpha</taxon>
        <taxon>Entomobryoidea</taxon>
        <taxon>Orchesellidae</taxon>
        <taxon>Orchesellinae</taxon>
        <taxon>Orchesella</taxon>
    </lineage>
</organism>
<name>A0ABP1QIK2_9HEXA</name>
<dbReference type="EMBL" id="CAXLJM020000036">
    <property type="protein sequence ID" value="CAL8104663.1"/>
    <property type="molecule type" value="Genomic_DNA"/>
</dbReference>
<dbReference type="PANTHER" id="PTHR10352">
    <property type="entry name" value="EUKARYOTIC TRANSLATION INITIATION FACTOR 3 SUBUNIT G"/>
    <property type="match status" value="1"/>
</dbReference>
<dbReference type="Pfam" id="PF00076">
    <property type="entry name" value="RRM_1"/>
    <property type="match status" value="1"/>
</dbReference>
<evidence type="ECO:0000256" key="1">
    <source>
        <dbReference type="ARBA" id="ARBA00022884"/>
    </source>
</evidence>
<dbReference type="CDD" id="cd12354">
    <property type="entry name" value="RRM3_TIA1_like"/>
    <property type="match status" value="1"/>
</dbReference>
<reference evidence="4 5" key="1">
    <citation type="submission" date="2024-08" db="EMBL/GenBank/DDBJ databases">
        <authorList>
            <person name="Cucini C."/>
            <person name="Frati F."/>
        </authorList>
    </citation>
    <scope>NUCLEOTIDE SEQUENCE [LARGE SCALE GENOMIC DNA]</scope>
</reference>